<dbReference type="Proteomes" id="UP000215483">
    <property type="component" value="Unassembled WGS sequence"/>
</dbReference>
<keyword evidence="6" id="KW-0378">Hydrolase</keyword>
<feature type="domain" description="Peptidase M48" evidence="12">
    <location>
        <begin position="113"/>
        <end position="275"/>
    </location>
</feature>
<evidence type="ECO:0000256" key="8">
    <source>
        <dbReference type="ARBA" id="ARBA00022989"/>
    </source>
</evidence>
<feature type="transmembrane region" description="Helical" evidence="11">
    <location>
        <begin position="759"/>
        <end position="783"/>
    </location>
</feature>
<feature type="transmembrane region" description="Helical" evidence="11">
    <location>
        <begin position="586"/>
        <end position="612"/>
    </location>
</feature>
<feature type="transmembrane region" description="Helical" evidence="11">
    <location>
        <begin position="194"/>
        <end position="220"/>
    </location>
</feature>
<feature type="transmembrane region" description="Helical" evidence="11">
    <location>
        <begin position="232"/>
        <end position="255"/>
    </location>
</feature>
<dbReference type="PANTHER" id="PTHR43221">
    <property type="entry name" value="PROTEASE HTPX"/>
    <property type="match status" value="1"/>
</dbReference>
<sequence>MFLQAYFLVPQNADYFFGTFSRCFQDRRISLPDQTNQGYEESRRLLSACQQPAFVDQAQWVGIGFLLLCAVSLACYLSHPWWVTRSRCERFPALPSLRSRTLSRFPSKDKPEEREMAEYLADLCRAVDVQPEPVWLLDAWADSKNGLTFGLPRRRCVIIDDGLAKCFHADRDLFRAVIVHELAHLRNRDVDKTYLAFGIGWAFLIVAVMPFGALALHSAWSGGPPVLPSGALQYLVDAPHALGLAAALTLLVRLVRNSVLRARELHADATAAAQVGYEGAAAIPRGLPDRPTSGQGSARAAFARLTRRLGYWPTPETRQRVLREPALLTRPTVWEMLAAGVVAGVFTASADDLVDTLFRLLLGKLNTLAGNLAVGCAIGAALTGVLAAAVWRAVAASDLEPRSPRAAWPALPTGLVGGYLAGASLPLITDGTELPATTIEVQGFAWLLRTGPVLLAGAVCVTVWLVSAARGLLPRARGRRALYAVVATSVVSFAPWFAVWYSLRRVDASNAFQPVLGDAPDIGSSIGWYTVLGRWTGFTWTPLTVQGQLPTALVGLMLLWLVPLAFLLFSGRVSGTDAEVRPQIGAALLVGLAGGISVVAAGTALPFLARTALPPAVLHYSGTQQDTGFPAVYWHTYIALACVAQGAVAMVLSATVRRHRPALVLAAVSLTALAAALGRAPAFAVVGCTRLFGASARHCSVPFDPEVLAGDLRIITLRGLLAVVPAALLGAAAGALARSRIPAPRDTRPAGGCRIPARILARTLPTAFVVLVAADVASVALALPADQYAWEIWLRG</sequence>
<keyword evidence="2" id="KW-1003">Cell membrane</keyword>
<evidence type="ECO:0000256" key="7">
    <source>
        <dbReference type="ARBA" id="ARBA00022833"/>
    </source>
</evidence>
<dbReference type="Gene3D" id="3.30.2010.10">
    <property type="entry name" value="Metalloproteases ('zincins'), catalytic domain"/>
    <property type="match status" value="1"/>
</dbReference>
<protein>
    <recommendedName>
        <fullName evidence="12">Peptidase M48 domain-containing protein</fullName>
    </recommendedName>
</protein>
<evidence type="ECO:0000256" key="2">
    <source>
        <dbReference type="ARBA" id="ARBA00022475"/>
    </source>
</evidence>
<comment type="cofactor">
    <cofactor evidence="1">
        <name>Zn(2+)</name>
        <dbReference type="ChEBI" id="CHEBI:29105"/>
    </cofactor>
</comment>
<evidence type="ECO:0000256" key="3">
    <source>
        <dbReference type="ARBA" id="ARBA00022670"/>
    </source>
</evidence>
<organism evidence="13 14">
    <name type="scientific">Streptomyces diastatochromogenes</name>
    <dbReference type="NCBI Taxonomy" id="42236"/>
    <lineage>
        <taxon>Bacteria</taxon>
        <taxon>Bacillati</taxon>
        <taxon>Actinomycetota</taxon>
        <taxon>Actinomycetes</taxon>
        <taxon>Kitasatosporales</taxon>
        <taxon>Streptomycetaceae</taxon>
        <taxon>Streptomyces</taxon>
    </lineage>
</organism>
<feature type="transmembrane region" description="Helical" evidence="11">
    <location>
        <begin position="60"/>
        <end position="77"/>
    </location>
</feature>
<keyword evidence="14" id="KW-1185">Reference proteome</keyword>
<dbReference type="InterPro" id="IPR001915">
    <property type="entry name" value="Peptidase_M48"/>
</dbReference>
<dbReference type="InterPro" id="IPR050083">
    <property type="entry name" value="HtpX_protease"/>
</dbReference>
<evidence type="ECO:0000259" key="12">
    <source>
        <dbReference type="Pfam" id="PF01435"/>
    </source>
</evidence>
<dbReference type="EMBL" id="MCGQ01000049">
    <property type="protein sequence ID" value="OXY88964.1"/>
    <property type="molecule type" value="Genomic_DNA"/>
</dbReference>
<proteinExistence type="predicted"/>
<feature type="transmembrane region" description="Helical" evidence="11">
    <location>
        <begin position="368"/>
        <end position="394"/>
    </location>
</feature>
<comment type="caution">
    <text evidence="13">The sequence shown here is derived from an EMBL/GenBank/DDBJ whole genome shotgun (WGS) entry which is preliminary data.</text>
</comment>
<keyword evidence="8 11" id="KW-1133">Transmembrane helix</keyword>
<dbReference type="Pfam" id="PF01435">
    <property type="entry name" value="Peptidase_M48"/>
    <property type="match status" value="1"/>
</dbReference>
<accession>A0A233S014</accession>
<name>A0A233S014_STRDA</name>
<evidence type="ECO:0000313" key="14">
    <source>
        <dbReference type="Proteomes" id="UP000215483"/>
    </source>
</evidence>
<dbReference type="AlphaFoldDB" id="A0A233S014"/>
<evidence type="ECO:0000256" key="5">
    <source>
        <dbReference type="ARBA" id="ARBA00022723"/>
    </source>
</evidence>
<evidence type="ECO:0000256" key="6">
    <source>
        <dbReference type="ARBA" id="ARBA00022801"/>
    </source>
</evidence>
<feature type="transmembrane region" description="Helical" evidence="11">
    <location>
        <begin position="448"/>
        <end position="469"/>
    </location>
</feature>
<dbReference type="GO" id="GO:0046872">
    <property type="term" value="F:metal ion binding"/>
    <property type="evidence" value="ECO:0007669"/>
    <property type="project" value="UniProtKB-KW"/>
</dbReference>
<feature type="transmembrane region" description="Helical" evidence="11">
    <location>
        <begin position="406"/>
        <end position="428"/>
    </location>
</feature>
<keyword evidence="10 11" id="KW-0472">Membrane</keyword>
<dbReference type="GO" id="GO:0004222">
    <property type="term" value="F:metalloendopeptidase activity"/>
    <property type="evidence" value="ECO:0007669"/>
    <property type="project" value="InterPro"/>
</dbReference>
<feature type="transmembrane region" description="Helical" evidence="11">
    <location>
        <begin position="664"/>
        <end position="692"/>
    </location>
</feature>
<feature type="transmembrane region" description="Helical" evidence="11">
    <location>
        <begin position="712"/>
        <end position="738"/>
    </location>
</feature>
<evidence type="ECO:0000256" key="11">
    <source>
        <dbReference type="SAM" id="Phobius"/>
    </source>
</evidence>
<keyword evidence="7" id="KW-0862">Zinc</keyword>
<reference evidence="13 14" key="1">
    <citation type="submission" date="2016-07" db="EMBL/GenBank/DDBJ databases">
        <title>Draft genome of Streptomyces diastatochromogenes.</title>
        <authorList>
            <person name="Podduturi R."/>
            <person name="Lukassen M.B."/>
            <person name="Clausen N."/>
            <person name="Nielsen J.L."/>
            <person name="Jorgensen N.O."/>
        </authorList>
    </citation>
    <scope>NUCLEOTIDE SEQUENCE [LARGE SCALE GENOMIC DNA]</scope>
    <source>
        <strain evidence="13 14">DSM 40608</strain>
    </source>
</reference>
<feature type="transmembrane region" description="Helical" evidence="11">
    <location>
        <begin position="632"/>
        <end position="652"/>
    </location>
</feature>
<keyword evidence="5" id="KW-0479">Metal-binding</keyword>
<evidence type="ECO:0000256" key="1">
    <source>
        <dbReference type="ARBA" id="ARBA00001947"/>
    </source>
</evidence>
<keyword evidence="4 11" id="KW-0812">Transmembrane</keyword>
<keyword evidence="3" id="KW-0645">Protease</keyword>
<evidence type="ECO:0000256" key="4">
    <source>
        <dbReference type="ARBA" id="ARBA00022692"/>
    </source>
</evidence>
<dbReference type="GO" id="GO:0006508">
    <property type="term" value="P:proteolysis"/>
    <property type="evidence" value="ECO:0007669"/>
    <property type="project" value="UniProtKB-KW"/>
</dbReference>
<feature type="transmembrane region" description="Helical" evidence="11">
    <location>
        <begin position="481"/>
        <end position="503"/>
    </location>
</feature>
<keyword evidence="9" id="KW-0482">Metalloprotease</keyword>
<gene>
    <name evidence="13" type="ORF">BEK98_39780</name>
</gene>
<evidence type="ECO:0000256" key="9">
    <source>
        <dbReference type="ARBA" id="ARBA00023049"/>
    </source>
</evidence>
<feature type="transmembrane region" description="Helical" evidence="11">
    <location>
        <begin position="327"/>
        <end position="348"/>
    </location>
</feature>
<dbReference type="PANTHER" id="PTHR43221:SF2">
    <property type="entry name" value="PROTEASE HTPX HOMOLOG"/>
    <property type="match status" value="1"/>
</dbReference>
<evidence type="ECO:0000313" key="13">
    <source>
        <dbReference type="EMBL" id="OXY88964.1"/>
    </source>
</evidence>
<evidence type="ECO:0000256" key="10">
    <source>
        <dbReference type="ARBA" id="ARBA00023136"/>
    </source>
</evidence>
<feature type="transmembrane region" description="Helical" evidence="11">
    <location>
        <begin position="552"/>
        <end position="574"/>
    </location>
</feature>